<dbReference type="Proteomes" id="UP000284842">
    <property type="component" value="Unassembled WGS sequence"/>
</dbReference>
<keyword evidence="3 6" id="KW-0479">Metal-binding</keyword>
<dbReference type="EMBL" id="NHTK01005970">
    <property type="protein sequence ID" value="PPQ69936.1"/>
    <property type="molecule type" value="Genomic_DNA"/>
</dbReference>
<evidence type="ECO:0000256" key="3">
    <source>
        <dbReference type="ARBA" id="ARBA00022723"/>
    </source>
</evidence>
<organism evidence="7 8">
    <name type="scientific">Panaeolus cyanescens</name>
    <dbReference type="NCBI Taxonomy" id="181874"/>
    <lineage>
        <taxon>Eukaryota</taxon>
        <taxon>Fungi</taxon>
        <taxon>Dikarya</taxon>
        <taxon>Basidiomycota</taxon>
        <taxon>Agaricomycotina</taxon>
        <taxon>Agaricomycetes</taxon>
        <taxon>Agaricomycetidae</taxon>
        <taxon>Agaricales</taxon>
        <taxon>Agaricineae</taxon>
        <taxon>Galeropsidaceae</taxon>
        <taxon>Panaeolus</taxon>
    </lineage>
</organism>
<evidence type="ECO:0000256" key="5">
    <source>
        <dbReference type="ARBA" id="ARBA00023239"/>
    </source>
</evidence>
<dbReference type="PANTHER" id="PTHR35201:SF4">
    <property type="entry name" value="BETA-PINACENE SYNTHASE-RELATED"/>
    <property type="match status" value="1"/>
</dbReference>
<dbReference type="InterPro" id="IPR008949">
    <property type="entry name" value="Isoprenoid_synthase_dom_sf"/>
</dbReference>
<comment type="similarity">
    <text evidence="2 6">Belongs to the terpene synthase family.</text>
</comment>
<dbReference type="Gene3D" id="1.10.600.10">
    <property type="entry name" value="Farnesyl Diphosphate Synthase"/>
    <property type="match status" value="1"/>
</dbReference>
<dbReference type="GO" id="GO:0008299">
    <property type="term" value="P:isoprenoid biosynthetic process"/>
    <property type="evidence" value="ECO:0007669"/>
    <property type="project" value="UniProtKB-ARBA"/>
</dbReference>
<evidence type="ECO:0000313" key="8">
    <source>
        <dbReference type="Proteomes" id="UP000284842"/>
    </source>
</evidence>
<dbReference type="InParanoid" id="A0A409VUJ8"/>
<dbReference type="PANTHER" id="PTHR35201">
    <property type="entry name" value="TERPENE SYNTHASE"/>
    <property type="match status" value="1"/>
</dbReference>
<evidence type="ECO:0000256" key="6">
    <source>
        <dbReference type="RuleBase" id="RU366034"/>
    </source>
</evidence>
<gene>
    <name evidence="7" type="ORF">CVT24_003686</name>
</gene>
<evidence type="ECO:0000256" key="4">
    <source>
        <dbReference type="ARBA" id="ARBA00022842"/>
    </source>
</evidence>
<keyword evidence="4 6" id="KW-0460">Magnesium</keyword>
<dbReference type="GO" id="GO:0046872">
    <property type="term" value="F:metal ion binding"/>
    <property type="evidence" value="ECO:0007669"/>
    <property type="project" value="UniProtKB-KW"/>
</dbReference>
<name>A0A409VUJ8_9AGAR</name>
<dbReference type="AlphaFoldDB" id="A0A409VUJ8"/>
<dbReference type="InterPro" id="IPR034686">
    <property type="entry name" value="Terpene_cyclase-like_2"/>
</dbReference>
<dbReference type="SUPFAM" id="SSF48576">
    <property type="entry name" value="Terpenoid synthases"/>
    <property type="match status" value="1"/>
</dbReference>
<comment type="caution">
    <text evidence="7">The sequence shown here is derived from an EMBL/GenBank/DDBJ whole genome shotgun (WGS) entry which is preliminary data.</text>
</comment>
<dbReference type="SFLD" id="SFLDG01020">
    <property type="entry name" value="Terpene_Cyclase_Like_2"/>
    <property type="match status" value="1"/>
</dbReference>
<dbReference type="Pfam" id="PF19086">
    <property type="entry name" value="Terpene_syn_C_2"/>
    <property type="match status" value="1"/>
</dbReference>
<dbReference type="OrthoDB" id="6486656at2759"/>
<protein>
    <recommendedName>
        <fullName evidence="6">Terpene synthase</fullName>
        <ecNumber evidence="6">4.2.3.-</ecNumber>
    </recommendedName>
</protein>
<evidence type="ECO:0000256" key="1">
    <source>
        <dbReference type="ARBA" id="ARBA00001946"/>
    </source>
</evidence>
<dbReference type="GO" id="GO:0010333">
    <property type="term" value="F:terpene synthase activity"/>
    <property type="evidence" value="ECO:0007669"/>
    <property type="project" value="InterPro"/>
</dbReference>
<keyword evidence="8" id="KW-1185">Reference proteome</keyword>
<evidence type="ECO:0000313" key="7">
    <source>
        <dbReference type="EMBL" id="PPQ69936.1"/>
    </source>
</evidence>
<comment type="cofactor">
    <cofactor evidence="1 6">
        <name>Mg(2+)</name>
        <dbReference type="ChEBI" id="CHEBI:18420"/>
    </cofactor>
</comment>
<keyword evidence="5 6" id="KW-0456">Lyase</keyword>
<dbReference type="SFLD" id="SFLDS00005">
    <property type="entry name" value="Isoprenoid_Synthase_Type_I"/>
    <property type="match status" value="1"/>
</dbReference>
<sequence length="300" mass="34418">MLPENEVRFDSLLHLPRVIADPMFIILELIRLGCDLMNLFYVFDEYTDIADGFGADKIREMVMDAFRNPHKPRPEGELLVGAMAQDFWIRASNYVTPDATCLQHFIKDFDEYTDAVVREAEDRAAGVYRTFDSYLALRRFSSGCYPSFALCEFGLYLPEEAFHHPRMQSLREQATDLIAMGNDIDSYAMEKARGLETHNGVELVRREHNLDIQGAINFIEARAAEVHAGFLDNVANMPSWGEDVDRRVKIYIDGLAQWVRGNDDWTFESGRYFGSRGLEIQKSRMMTLLPRSTGFVKKSD</sequence>
<accession>A0A409VUJ8</accession>
<evidence type="ECO:0000256" key="2">
    <source>
        <dbReference type="ARBA" id="ARBA00006333"/>
    </source>
</evidence>
<dbReference type="EC" id="4.2.3.-" evidence="6"/>
<proteinExistence type="inferred from homology"/>
<reference evidence="7 8" key="1">
    <citation type="journal article" date="2018" name="Evol. Lett.">
        <title>Horizontal gene cluster transfer increased hallucinogenic mushroom diversity.</title>
        <authorList>
            <person name="Reynolds H.T."/>
            <person name="Vijayakumar V."/>
            <person name="Gluck-Thaler E."/>
            <person name="Korotkin H.B."/>
            <person name="Matheny P.B."/>
            <person name="Slot J.C."/>
        </authorList>
    </citation>
    <scope>NUCLEOTIDE SEQUENCE [LARGE SCALE GENOMIC DNA]</scope>
    <source>
        <strain evidence="7 8">2629</strain>
    </source>
</reference>